<feature type="compositionally biased region" description="Low complexity" evidence="1">
    <location>
        <begin position="23"/>
        <end position="38"/>
    </location>
</feature>
<feature type="non-terminal residue" evidence="2">
    <location>
        <position position="119"/>
    </location>
</feature>
<evidence type="ECO:0000256" key="1">
    <source>
        <dbReference type="SAM" id="MobiDB-lite"/>
    </source>
</evidence>
<organism evidence="2">
    <name type="scientific">Arion vulgaris</name>
    <dbReference type="NCBI Taxonomy" id="1028688"/>
    <lineage>
        <taxon>Eukaryota</taxon>
        <taxon>Metazoa</taxon>
        <taxon>Spiralia</taxon>
        <taxon>Lophotrochozoa</taxon>
        <taxon>Mollusca</taxon>
        <taxon>Gastropoda</taxon>
        <taxon>Heterobranchia</taxon>
        <taxon>Euthyneura</taxon>
        <taxon>Panpulmonata</taxon>
        <taxon>Eupulmonata</taxon>
        <taxon>Stylommatophora</taxon>
        <taxon>Helicina</taxon>
        <taxon>Arionoidea</taxon>
        <taxon>Arionidae</taxon>
        <taxon>Arion</taxon>
    </lineage>
</organism>
<name>A0A0B6YTC5_9EUPU</name>
<evidence type="ECO:0000313" key="2">
    <source>
        <dbReference type="EMBL" id="CEK59026.1"/>
    </source>
</evidence>
<protein>
    <submittedName>
        <fullName evidence="2">Uncharacterized protein</fullName>
    </submittedName>
</protein>
<dbReference type="AlphaFoldDB" id="A0A0B6YTC5"/>
<sequence>CPELFKDHIALAANKSFKQPTDSQNKNNNNNDYSQSSINQYECSPIIETSRESYSSHKPYKHLDPVVKKLNFDETFLHDDSAAEVNQIRLHDDSIAEFKQLRLHDESTAEVKQIRLHDD</sequence>
<gene>
    <name evidence="2" type="primary">ORF34945</name>
</gene>
<feature type="region of interest" description="Disordered" evidence="1">
    <location>
        <begin position="15"/>
        <end position="38"/>
    </location>
</feature>
<feature type="non-terminal residue" evidence="2">
    <location>
        <position position="1"/>
    </location>
</feature>
<proteinExistence type="predicted"/>
<reference evidence="2" key="1">
    <citation type="submission" date="2014-12" db="EMBL/GenBank/DDBJ databases">
        <title>Insight into the proteome of Arion vulgaris.</title>
        <authorList>
            <person name="Aradska J."/>
            <person name="Bulat T."/>
            <person name="Smidak R."/>
            <person name="Sarate P."/>
            <person name="Gangsoo J."/>
            <person name="Sialana F."/>
            <person name="Bilban M."/>
            <person name="Lubec G."/>
        </authorList>
    </citation>
    <scope>NUCLEOTIDE SEQUENCE</scope>
    <source>
        <tissue evidence="2">Skin</tissue>
    </source>
</reference>
<dbReference type="EMBL" id="HACG01012161">
    <property type="protein sequence ID" value="CEK59026.1"/>
    <property type="molecule type" value="Transcribed_RNA"/>
</dbReference>
<accession>A0A0B6YTC5</accession>